<feature type="compositionally biased region" description="Polar residues" evidence="1">
    <location>
        <begin position="68"/>
        <end position="86"/>
    </location>
</feature>
<evidence type="ECO:0000256" key="1">
    <source>
        <dbReference type="SAM" id="MobiDB-lite"/>
    </source>
</evidence>
<dbReference type="EMBL" id="MU154588">
    <property type="protein sequence ID" value="KAF9493282.1"/>
    <property type="molecule type" value="Genomic_DNA"/>
</dbReference>
<sequence length="295" mass="31443">MDVLESDDESFQSLGGTSSSIIGKKLASGQASAQLSAGSASGSNASLGSESALEYEPHSISWPDVDDTNNARSLGGSSADTQSLPPQNVIRPHMPHNKSLPTSNDEVSLGGESTKDLSSDDEIADDHPHIPHYTSLVASDNEASLGGQSTEDPSSDDKMADDESMEENTPGVDLSHHTQHTPPAMQEAEDDEDDAMSLGGYTDNEADNSHTFSMVEMQANISNIPSSPEVGHMGSPIDEVDDAYSEYSDDSNGDVDIPDDVQAYLQTSHTPGFQLHYQHVHFEHIPDAEFANDVL</sequence>
<feature type="compositionally biased region" description="Polar residues" evidence="1">
    <location>
        <begin position="11"/>
        <end position="20"/>
    </location>
</feature>
<proteinExistence type="predicted"/>
<feature type="region of interest" description="Disordered" evidence="1">
    <location>
        <begin position="223"/>
        <end position="257"/>
    </location>
</feature>
<evidence type="ECO:0000313" key="2">
    <source>
        <dbReference type="EMBL" id="KAF9493282.1"/>
    </source>
</evidence>
<accession>A0A9P6D6R3</accession>
<evidence type="ECO:0000313" key="3">
    <source>
        <dbReference type="Proteomes" id="UP000807025"/>
    </source>
</evidence>
<keyword evidence="3" id="KW-1185">Reference proteome</keyword>
<gene>
    <name evidence="2" type="ORF">BDN71DRAFT_1570191</name>
</gene>
<organism evidence="2 3">
    <name type="scientific">Pleurotus eryngii</name>
    <name type="common">Boletus of the steppes</name>
    <dbReference type="NCBI Taxonomy" id="5323"/>
    <lineage>
        <taxon>Eukaryota</taxon>
        <taxon>Fungi</taxon>
        <taxon>Dikarya</taxon>
        <taxon>Basidiomycota</taxon>
        <taxon>Agaricomycotina</taxon>
        <taxon>Agaricomycetes</taxon>
        <taxon>Agaricomycetidae</taxon>
        <taxon>Agaricales</taxon>
        <taxon>Pleurotineae</taxon>
        <taxon>Pleurotaceae</taxon>
        <taxon>Pleurotus</taxon>
    </lineage>
</organism>
<dbReference type="AlphaFoldDB" id="A0A9P6D6R3"/>
<feature type="compositionally biased region" description="Acidic residues" evidence="1">
    <location>
        <begin position="1"/>
        <end position="10"/>
    </location>
</feature>
<reference evidence="2" key="1">
    <citation type="submission" date="2020-11" db="EMBL/GenBank/DDBJ databases">
        <authorList>
            <consortium name="DOE Joint Genome Institute"/>
            <person name="Ahrendt S."/>
            <person name="Riley R."/>
            <person name="Andreopoulos W."/>
            <person name="Labutti K."/>
            <person name="Pangilinan J."/>
            <person name="Ruiz-Duenas F.J."/>
            <person name="Barrasa J.M."/>
            <person name="Sanchez-Garcia M."/>
            <person name="Camarero S."/>
            <person name="Miyauchi S."/>
            <person name="Serrano A."/>
            <person name="Linde D."/>
            <person name="Babiker R."/>
            <person name="Drula E."/>
            <person name="Ayuso-Fernandez I."/>
            <person name="Pacheco R."/>
            <person name="Padilla G."/>
            <person name="Ferreira P."/>
            <person name="Barriuso J."/>
            <person name="Kellner H."/>
            <person name="Castanera R."/>
            <person name="Alfaro M."/>
            <person name="Ramirez L."/>
            <person name="Pisabarro A.G."/>
            <person name="Kuo A."/>
            <person name="Tritt A."/>
            <person name="Lipzen A."/>
            <person name="He G."/>
            <person name="Yan M."/>
            <person name="Ng V."/>
            <person name="Cullen D."/>
            <person name="Martin F."/>
            <person name="Rosso M.-N."/>
            <person name="Henrissat B."/>
            <person name="Hibbett D."/>
            <person name="Martinez A.T."/>
            <person name="Grigoriev I.V."/>
        </authorList>
    </citation>
    <scope>NUCLEOTIDE SEQUENCE</scope>
    <source>
        <strain evidence="2">ATCC 90797</strain>
    </source>
</reference>
<name>A0A9P6D6R3_PLEER</name>
<dbReference type="Proteomes" id="UP000807025">
    <property type="component" value="Unassembled WGS sequence"/>
</dbReference>
<feature type="compositionally biased region" description="Acidic residues" evidence="1">
    <location>
        <begin position="238"/>
        <end position="257"/>
    </location>
</feature>
<feature type="region of interest" description="Disordered" evidence="1">
    <location>
        <begin position="26"/>
        <end position="209"/>
    </location>
</feature>
<feature type="region of interest" description="Disordered" evidence="1">
    <location>
        <begin position="1"/>
        <end position="20"/>
    </location>
</feature>
<comment type="caution">
    <text evidence="2">The sequence shown here is derived from an EMBL/GenBank/DDBJ whole genome shotgun (WGS) entry which is preliminary data.</text>
</comment>
<feature type="compositionally biased region" description="Low complexity" evidence="1">
    <location>
        <begin position="26"/>
        <end position="54"/>
    </location>
</feature>
<feature type="compositionally biased region" description="Polar residues" evidence="1">
    <location>
        <begin position="136"/>
        <end position="152"/>
    </location>
</feature>
<protein>
    <submittedName>
        <fullName evidence="2">Uncharacterized protein</fullName>
    </submittedName>
</protein>